<dbReference type="KEGG" id="gka:GK3315"/>
<name>Q5KUN6_GEOKA</name>
<dbReference type="EMBL" id="BA000043">
    <property type="protein sequence ID" value="BAD77600.1"/>
    <property type="molecule type" value="Genomic_DNA"/>
</dbReference>
<comment type="similarity">
    <text evidence="2">Belongs to the glycosyltransferase 2 family.</text>
</comment>
<sequence length="296" mass="34783">MRSNTVCAVVVTYNRKELLRECLGNLKHQTRKINEIIVIDNASTDGTASLVKNEFPDVKLIELRENIGGAGGFYEGIKYAYENNFEWIWVLDDDTIPNLNALECLLKSYDRFPKQKKPYLLASTVLWKDGSLHPMNIPNIDTNYEKQLYATKQSCLSIRSNSFVSLLINWKVVDKYGLPHKEYFIWNDDIEYTSRILKNEFGIVDPLSIVTHKTKTKYTPIESTGSRYFYEVRNKLWLIRTNSLYKREKIKIFFSLLIGMYRYLKHNRYKYSSLIIILKGIIHGLFKYKKNKSKWA</sequence>
<keyword evidence="7" id="KW-1185">Reference proteome</keyword>
<dbReference type="STRING" id="235909.GK3315"/>
<dbReference type="PANTHER" id="PTHR43179:SF12">
    <property type="entry name" value="GALACTOFURANOSYLTRANSFERASE GLFT2"/>
    <property type="match status" value="1"/>
</dbReference>
<protein>
    <submittedName>
        <fullName evidence="6">Glycosyltransferase</fullName>
    </submittedName>
</protein>
<dbReference type="Gene3D" id="3.90.550.10">
    <property type="entry name" value="Spore Coat Polysaccharide Biosynthesis Protein SpsA, Chain A"/>
    <property type="match status" value="1"/>
</dbReference>
<keyword evidence="3" id="KW-0328">Glycosyltransferase</keyword>
<evidence type="ECO:0000256" key="3">
    <source>
        <dbReference type="ARBA" id="ARBA00022676"/>
    </source>
</evidence>
<gene>
    <name evidence="6" type="ordered locus">GK3315</name>
</gene>
<evidence type="ECO:0000313" key="6">
    <source>
        <dbReference type="EMBL" id="BAD77600.1"/>
    </source>
</evidence>
<accession>Q5KUN6</accession>
<organism evidence="6 7">
    <name type="scientific">Geobacillus kaustophilus (strain HTA426)</name>
    <dbReference type="NCBI Taxonomy" id="235909"/>
    <lineage>
        <taxon>Bacteria</taxon>
        <taxon>Bacillati</taxon>
        <taxon>Bacillota</taxon>
        <taxon>Bacilli</taxon>
        <taxon>Bacillales</taxon>
        <taxon>Anoxybacillaceae</taxon>
        <taxon>Geobacillus</taxon>
        <taxon>Geobacillus thermoleovorans group</taxon>
    </lineage>
</organism>
<dbReference type="PANTHER" id="PTHR43179">
    <property type="entry name" value="RHAMNOSYLTRANSFERASE WBBL"/>
    <property type="match status" value="1"/>
</dbReference>
<dbReference type="CAZy" id="GT2">
    <property type="family name" value="Glycosyltransferase Family 2"/>
</dbReference>
<dbReference type="SUPFAM" id="SSF53448">
    <property type="entry name" value="Nucleotide-diphospho-sugar transferases"/>
    <property type="match status" value="1"/>
</dbReference>
<evidence type="ECO:0000256" key="4">
    <source>
        <dbReference type="ARBA" id="ARBA00022679"/>
    </source>
</evidence>
<dbReference type="PATRIC" id="fig|235909.7.peg.3538"/>
<dbReference type="InterPro" id="IPR001173">
    <property type="entry name" value="Glyco_trans_2-like"/>
</dbReference>
<comment type="pathway">
    <text evidence="1">Cell wall biogenesis; cell wall polysaccharide biosynthesis.</text>
</comment>
<dbReference type="CDD" id="cd04185">
    <property type="entry name" value="GT_2_like_b"/>
    <property type="match status" value="1"/>
</dbReference>
<evidence type="ECO:0000259" key="5">
    <source>
        <dbReference type="Pfam" id="PF00535"/>
    </source>
</evidence>
<dbReference type="eggNOG" id="COG1216">
    <property type="taxonomic scope" value="Bacteria"/>
</dbReference>
<dbReference type="Pfam" id="PF00535">
    <property type="entry name" value="Glycos_transf_2"/>
    <property type="match status" value="1"/>
</dbReference>
<evidence type="ECO:0000256" key="2">
    <source>
        <dbReference type="ARBA" id="ARBA00006739"/>
    </source>
</evidence>
<dbReference type="InterPro" id="IPR029044">
    <property type="entry name" value="Nucleotide-diphossugar_trans"/>
</dbReference>
<dbReference type="GO" id="GO:0016757">
    <property type="term" value="F:glycosyltransferase activity"/>
    <property type="evidence" value="ECO:0007669"/>
    <property type="project" value="UniProtKB-KW"/>
</dbReference>
<evidence type="ECO:0000256" key="1">
    <source>
        <dbReference type="ARBA" id="ARBA00004776"/>
    </source>
</evidence>
<feature type="domain" description="Glycosyltransferase 2-like" evidence="5">
    <location>
        <begin position="8"/>
        <end position="112"/>
    </location>
</feature>
<reference evidence="6 7" key="1">
    <citation type="journal article" date="2004" name="Nucleic Acids Res.">
        <title>Thermoadaptation trait revealed by the genome sequence of thermophilic Geobacillus kaustophilus.</title>
        <authorList>
            <person name="Takami H."/>
            <person name="Takaki Y."/>
            <person name="Chee G.J."/>
            <person name="Nishi S."/>
            <person name="Shimamura S."/>
            <person name="Suzuki H."/>
            <person name="Matsui S."/>
            <person name="Uchiyama I."/>
        </authorList>
    </citation>
    <scope>NUCLEOTIDE SEQUENCE [LARGE SCALE GENOMIC DNA]</scope>
    <source>
        <strain evidence="6 7">HTA426</strain>
    </source>
</reference>
<evidence type="ECO:0000313" key="7">
    <source>
        <dbReference type="Proteomes" id="UP000001172"/>
    </source>
</evidence>
<dbReference type="HOGENOM" id="CLU_023845_2_1_9"/>
<keyword evidence="4" id="KW-0808">Transferase</keyword>
<dbReference type="Proteomes" id="UP000001172">
    <property type="component" value="Chromosome"/>
</dbReference>
<dbReference type="RefSeq" id="WP_011232782.1">
    <property type="nucleotide sequence ID" value="NC_006510.1"/>
</dbReference>
<dbReference type="AlphaFoldDB" id="Q5KUN6"/>
<proteinExistence type="inferred from homology"/>